<feature type="compositionally biased region" description="Basic and acidic residues" evidence="2">
    <location>
        <begin position="284"/>
        <end position="300"/>
    </location>
</feature>
<accession>A0ABR3ABR7</accession>
<organism evidence="3 4">
    <name type="scientific">Marasmius tenuissimus</name>
    <dbReference type="NCBI Taxonomy" id="585030"/>
    <lineage>
        <taxon>Eukaryota</taxon>
        <taxon>Fungi</taxon>
        <taxon>Dikarya</taxon>
        <taxon>Basidiomycota</taxon>
        <taxon>Agaricomycotina</taxon>
        <taxon>Agaricomycetes</taxon>
        <taxon>Agaricomycetidae</taxon>
        <taxon>Agaricales</taxon>
        <taxon>Marasmiineae</taxon>
        <taxon>Marasmiaceae</taxon>
        <taxon>Marasmius</taxon>
    </lineage>
</organism>
<feature type="region of interest" description="Disordered" evidence="2">
    <location>
        <begin position="278"/>
        <end position="337"/>
    </location>
</feature>
<feature type="compositionally biased region" description="Pro residues" evidence="2">
    <location>
        <begin position="92"/>
        <end position="109"/>
    </location>
</feature>
<proteinExistence type="predicted"/>
<feature type="compositionally biased region" description="Low complexity" evidence="2">
    <location>
        <begin position="110"/>
        <end position="122"/>
    </location>
</feature>
<feature type="region of interest" description="Disordered" evidence="2">
    <location>
        <begin position="219"/>
        <end position="250"/>
    </location>
</feature>
<dbReference type="EMBL" id="JBBXMP010000003">
    <property type="protein sequence ID" value="KAL0071406.1"/>
    <property type="molecule type" value="Genomic_DNA"/>
</dbReference>
<feature type="compositionally biased region" description="Basic and acidic residues" evidence="2">
    <location>
        <begin position="325"/>
        <end position="337"/>
    </location>
</feature>
<evidence type="ECO:0000256" key="1">
    <source>
        <dbReference type="SAM" id="Coils"/>
    </source>
</evidence>
<feature type="compositionally biased region" description="Acidic residues" evidence="2">
    <location>
        <begin position="301"/>
        <end position="310"/>
    </location>
</feature>
<sequence length="553" mass="61760">MSVDRDPRPKAHSNSKPKMKISLQSTSSVPMERRNSDMSMASEASSSTRKTSESSMPSTIKRTPSEAAKFKPPASPASSIIPPPSTKSTPLSVPPVAPKSHLPPKPPAQPQSQPQPSSSSTPLAPPPPLPPSIISIPIKVPEPKIDTTREDSQKIWNHRVATLAKYHHHKTEHRKLDERIRTFESILSSPAFSASSSSAVASKKRRDLDVLKKRFEEEKGKMDAAMTQLVESDSWPVGGGASSVEEEQRVKKEAEEMRMLVETAKELSERLVKMWELAQASEDGEAKTKSKDKGKGKAKAEDEDAMDVDLDPNAGESSSKPGRSVSEEVSTKQHEEMLEKLEELESKVFDLENDLIQHQDYTQEQVVHLLDAHSNQYRETKTPTAVSDETAAVLENVEKMDGEIREIDDTLVDLWTSSKAMDQKIKDLEADSVKANKELMTILQRMSGLEERRERDHQAIEALEAAIQMYKEHPPSPPASPFQPEHILPMIEEPVTTAVRSVMKERGDELRSELEKTLQERDISLYQTVWDRLMVTGRTVQVIMNRLQEPSPS</sequence>
<feature type="compositionally biased region" description="Basic residues" evidence="2">
    <location>
        <begin position="10"/>
        <end position="19"/>
    </location>
</feature>
<name>A0ABR3ABR7_9AGAR</name>
<reference evidence="3 4" key="1">
    <citation type="submission" date="2024-05" db="EMBL/GenBank/DDBJ databases">
        <title>A draft genome resource for the thread blight pathogen Marasmius tenuissimus strain MS-2.</title>
        <authorList>
            <person name="Yulfo-Soto G.E."/>
            <person name="Baruah I.K."/>
            <person name="Amoako-Attah I."/>
            <person name="Bukari Y."/>
            <person name="Meinhardt L.W."/>
            <person name="Bailey B.A."/>
            <person name="Cohen S.P."/>
        </authorList>
    </citation>
    <scope>NUCLEOTIDE SEQUENCE [LARGE SCALE GENOMIC DNA]</scope>
    <source>
        <strain evidence="3 4">MS-2</strain>
    </source>
</reference>
<feature type="coiled-coil region" evidence="1">
    <location>
        <begin position="418"/>
        <end position="466"/>
    </location>
</feature>
<evidence type="ECO:0000313" key="3">
    <source>
        <dbReference type="EMBL" id="KAL0071406.1"/>
    </source>
</evidence>
<keyword evidence="4" id="KW-1185">Reference proteome</keyword>
<feature type="region of interest" description="Disordered" evidence="2">
    <location>
        <begin position="1"/>
        <end position="136"/>
    </location>
</feature>
<protein>
    <submittedName>
        <fullName evidence="3">Uncharacterized protein</fullName>
    </submittedName>
</protein>
<feature type="compositionally biased region" description="Low complexity" evidence="2">
    <location>
        <begin position="37"/>
        <end position="55"/>
    </location>
</feature>
<dbReference type="Proteomes" id="UP001437256">
    <property type="component" value="Unassembled WGS sequence"/>
</dbReference>
<feature type="compositionally biased region" description="Low complexity" evidence="2">
    <location>
        <begin position="76"/>
        <end position="91"/>
    </location>
</feature>
<gene>
    <name evidence="3" type="ORF">AAF712_001263</name>
</gene>
<evidence type="ECO:0000313" key="4">
    <source>
        <dbReference type="Proteomes" id="UP001437256"/>
    </source>
</evidence>
<feature type="compositionally biased region" description="Polar residues" evidence="2">
    <location>
        <begin position="20"/>
        <end position="29"/>
    </location>
</feature>
<keyword evidence="1" id="KW-0175">Coiled coil</keyword>
<evidence type="ECO:0000256" key="2">
    <source>
        <dbReference type="SAM" id="MobiDB-lite"/>
    </source>
</evidence>
<comment type="caution">
    <text evidence="3">The sequence shown here is derived from an EMBL/GenBank/DDBJ whole genome shotgun (WGS) entry which is preliminary data.</text>
</comment>